<organism evidence="2 3">
    <name type="scientific">Rangifer tarandus platyrhynchus</name>
    <name type="common">Svalbard reindeer</name>
    <dbReference type="NCBI Taxonomy" id="3082113"/>
    <lineage>
        <taxon>Eukaryota</taxon>
        <taxon>Metazoa</taxon>
        <taxon>Chordata</taxon>
        <taxon>Craniata</taxon>
        <taxon>Vertebrata</taxon>
        <taxon>Euteleostomi</taxon>
        <taxon>Mammalia</taxon>
        <taxon>Eutheria</taxon>
        <taxon>Laurasiatheria</taxon>
        <taxon>Artiodactyla</taxon>
        <taxon>Ruminantia</taxon>
        <taxon>Pecora</taxon>
        <taxon>Cervidae</taxon>
        <taxon>Odocoileinae</taxon>
        <taxon>Rangifer</taxon>
    </lineage>
</organism>
<evidence type="ECO:0000313" key="2">
    <source>
        <dbReference type="EMBL" id="CAI9174226.1"/>
    </source>
</evidence>
<reference evidence="2" key="1">
    <citation type="submission" date="2023-04" db="EMBL/GenBank/DDBJ databases">
        <authorList>
            <consortium name="ELIXIR-Norway"/>
        </authorList>
    </citation>
    <scope>NUCLEOTIDE SEQUENCE [LARGE SCALE GENOMIC DNA]</scope>
</reference>
<name>A0ABN8ZPU0_RANTA</name>
<feature type="compositionally biased region" description="Low complexity" evidence="1">
    <location>
        <begin position="99"/>
        <end position="116"/>
    </location>
</feature>
<dbReference type="Proteomes" id="UP001176941">
    <property type="component" value="Chromosome 4"/>
</dbReference>
<accession>A0ABN8ZPU0</accession>
<keyword evidence="3" id="KW-1185">Reference proteome</keyword>
<feature type="compositionally biased region" description="Low complexity" evidence="1">
    <location>
        <begin position="68"/>
        <end position="83"/>
    </location>
</feature>
<sequence length="141" mass="14844">MCSLPGGMHVQRKWSSSEPNLKKKKKKIHKPHGQPGRLLLGEAAPRRSRRSGGARSRESHIRAGSGVGVAAAPAGAQAGTGRCAARRGRDCDSARPHLPGAGARPPRSPRPGFQLPLARCPPALPLGLFSLRRCASESPSL</sequence>
<dbReference type="EMBL" id="OX459940">
    <property type="protein sequence ID" value="CAI9174226.1"/>
    <property type="molecule type" value="Genomic_DNA"/>
</dbReference>
<protein>
    <submittedName>
        <fullName evidence="2">Uncharacterized protein</fullName>
    </submittedName>
</protein>
<evidence type="ECO:0000256" key="1">
    <source>
        <dbReference type="SAM" id="MobiDB-lite"/>
    </source>
</evidence>
<feature type="region of interest" description="Disordered" evidence="1">
    <location>
        <begin position="1"/>
        <end position="116"/>
    </location>
</feature>
<evidence type="ECO:0000313" key="3">
    <source>
        <dbReference type="Proteomes" id="UP001176941"/>
    </source>
</evidence>
<feature type="compositionally biased region" description="Basic residues" evidence="1">
    <location>
        <begin position="22"/>
        <end position="32"/>
    </location>
</feature>
<proteinExistence type="predicted"/>
<gene>
    <name evidence="2" type="ORF">MRATA1EN1_LOCUS23188</name>
</gene>